<accession>A0ACA9P5F9</accession>
<dbReference type="EMBL" id="CAJVPW010021046">
    <property type="protein sequence ID" value="CAG8691687.1"/>
    <property type="molecule type" value="Genomic_DNA"/>
</dbReference>
<sequence>PESQAIFKRNEYYSVGEKIIPDYYAEKTKLKITVVTSTYLTIDDKVLDSNKCSLKVSLVGILQGTLTKIKDIENSIIETLIYDYISLPIDYTIK</sequence>
<gene>
    <name evidence="1" type="ORF">SPELUC_LOCUS10788</name>
</gene>
<keyword evidence="2" id="KW-1185">Reference proteome</keyword>
<proteinExistence type="predicted"/>
<name>A0ACA9P5F9_9GLOM</name>
<reference evidence="1" key="1">
    <citation type="submission" date="2021-06" db="EMBL/GenBank/DDBJ databases">
        <authorList>
            <person name="Kallberg Y."/>
            <person name="Tangrot J."/>
            <person name="Rosling A."/>
        </authorList>
    </citation>
    <scope>NUCLEOTIDE SEQUENCE</scope>
    <source>
        <strain evidence="1">28 12/20/2015</strain>
    </source>
</reference>
<comment type="caution">
    <text evidence="1">The sequence shown here is derived from an EMBL/GenBank/DDBJ whole genome shotgun (WGS) entry which is preliminary data.</text>
</comment>
<protein>
    <submittedName>
        <fullName evidence="1">16847_t:CDS:1</fullName>
    </submittedName>
</protein>
<dbReference type="Proteomes" id="UP000789366">
    <property type="component" value="Unassembled WGS sequence"/>
</dbReference>
<evidence type="ECO:0000313" key="1">
    <source>
        <dbReference type="EMBL" id="CAG8691687.1"/>
    </source>
</evidence>
<evidence type="ECO:0000313" key="2">
    <source>
        <dbReference type="Proteomes" id="UP000789366"/>
    </source>
</evidence>
<feature type="non-terminal residue" evidence="1">
    <location>
        <position position="94"/>
    </location>
</feature>
<feature type="non-terminal residue" evidence="1">
    <location>
        <position position="1"/>
    </location>
</feature>
<organism evidence="1 2">
    <name type="scientific">Cetraspora pellucida</name>
    <dbReference type="NCBI Taxonomy" id="1433469"/>
    <lineage>
        <taxon>Eukaryota</taxon>
        <taxon>Fungi</taxon>
        <taxon>Fungi incertae sedis</taxon>
        <taxon>Mucoromycota</taxon>
        <taxon>Glomeromycotina</taxon>
        <taxon>Glomeromycetes</taxon>
        <taxon>Diversisporales</taxon>
        <taxon>Gigasporaceae</taxon>
        <taxon>Cetraspora</taxon>
    </lineage>
</organism>